<comment type="caution">
    <text evidence="9">Lacks conserved residue(s) required for the propagation of feature annotation.</text>
</comment>
<keyword evidence="12" id="KW-0347">Helicase</keyword>
<dbReference type="Pfam" id="PF05491">
    <property type="entry name" value="WHD_RuvB"/>
    <property type="match status" value="1"/>
</dbReference>
<feature type="binding site" evidence="9">
    <location>
        <position position="231"/>
    </location>
    <ligand>
        <name>ATP</name>
        <dbReference type="ChEBI" id="CHEBI:30616"/>
    </ligand>
</feature>
<evidence type="ECO:0000259" key="11">
    <source>
        <dbReference type="SMART" id="SM00382"/>
    </source>
</evidence>
<feature type="region of interest" description="Disordered" evidence="10">
    <location>
        <begin position="334"/>
        <end position="355"/>
    </location>
</feature>
<feature type="binding site" evidence="9">
    <location>
        <position position="33"/>
    </location>
    <ligand>
        <name>ATP</name>
        <dbReference type="ChEBI" id="CHEBI:30616"/>
    </ligand>
</feature>
<evidence type="ECO:0000313" key="12">
    <source>
        <dbReference type="EMBL" id="TMI89559.1"/>
    </source>
</evidence>
<dbReference type="InterPro" id="IPR027417">
    <property type="entry name" value="P-loop_NTPase"/>
</dbReference>
<keyword evidence="8 9" id="KW-0234">DNA repair</keyword>
<dbReference type="GO" id="GO:0006281">
    <property type="term" value="P:DNA repair"/>
    <property type="evidence" value="ECO:0007669"/>
    <property type="project" value="UniProtKB-UniRule"/>
</dbReference>
<feature type="binding site" evidence="9">
    <location>
        <position position="194"/>
    </location>
    <ligand>
        <name>ATP</name>
        <dbReference type="ChEBI" id="CHEBI:30616"/>
    </ligand>
</feature>
<feature type="binding site" evidence="9">
    <location>
        <position position="80"/>
    </location>
    <ligand>
        <name>ATP</name>
        <dbReference type="ChEBI" id="CHEBI:30616"/>
    </ligand>
</feature>
<dbReference type="GO" id="GO:0005737">
    <property type="term" value="C:cytoplasm"/>
    <property type="evidence" value="ECO:0007669"/>
    <property type="project" value="UniProtKB-SubCell"/>
</dbReference>
<dbReference type="HAMAP" id="MF_00016">
    <property type="entry name" value="DNA_HJ_migration_RuvB"/>
    <property type="match status" value="1"/>
</dbReference>
<evidence type="ECO:0000256" key="7">
    <source>
        <dbReference type="ARBA" id="ARBA00023172"/>
    </source>
</evidence>
<dbReference type="NCBIfam" id="NF000868">
    <property type="entry name" value="PRK00080.1"/>
    <property type="match status" value="1"/>
</dbReference>
<dbReference type="Gene3D" id="1.10.10.10">
    <property type="entry name" value="Winged helix-like DNA-binding domain superfamily/Winged helix DNA-binding domain"/>
    <property type="match status" value="1"/>
</dbReference>
<dbReference type="CDD" id="cd00009">
    <property type="entry name" value="AAA"/>
    <property type="match status" value="1"/>
</dbReference>
<dbReference type="InterPro" id="IPR036388">
    <property type="entry name" value="WH-like_DNA-bd_sf"/>
</dbReference>
<evidence type="ECO:0000256" key="2">
    <source>
        <dbReference type="ARBA" id="ARBA00022741"/>
    </source>
</evidence>
<dbReference type="PANTHER" id="PTHR42848">
    <property type="match status" value="1"/>
</dbReference>
<dbReference type="Pfam" id="PF17864">
    <property type="entry name" value="AAA_lid_4"/>
    <property type="match status" value="1"/>
</dbReference>
<dbReference type="GO" id="GO:0048476">
    <property type="term" value="C:Holliday junction resolvase complex"/>
    <property type="evidence" value="ECO:0007669"/>
    <property type="project" value="UniProtKB-UniRule"/>
</dbReference>
<dbReference type="SUPFAM" id="SSF46785">
    <property type="entry name" value="Winged helix' DNA-binding domain"/>
    <property type="match status" value="1"/>
</dbReference>
<sequence>MTAAGRLGEEGQSPGAARRDGGGGDDEQFIRSLRPARLDECIGQARVVSGLRISLQAARERGEALDHVLLHGPPGLGKTTFANVIAAEMGTGIVTTSGPAVERGGDLMGILTNLSRGDILFIDEIHRLPRAVEEFLYPAMEDFCVNFTIEKGAHARTLRYALKPFTLVGATTRAGLLSSPLRERFGIAHHLDFYPVDELSRVVARSASILAVDVVEEGAMEIARRARGTPRIANRLLRRARDYAQVRAQGRITLEVAREALEFEGVDPLGLTAQDRELLRTIVQVYNGGPVGIDALAATLNEEVDSLEEMVEPFLLKIGLLTRTPGGRRVTPQACDHLGVPTPDRSQRSQGALFA</sequence>
<organism evidence="12 13">
    <name type="scientific">Candidatus Segetimicrobium genomatis</name>
    <dbReference type="NCBI Taxonomy" id="2569760"/>
    <lineage>
        <taxon>Bacteria</taxon>
        <taxon>Bacillati</taxon>
        <taxon>Candidatus Sysuimicrobiota</taxon>
        <taxon>Candidatus Sysuimicrobiia</taxon>
        <taxon>Candidatus Sysuimicrobiales</taxon>
        <taxon>Candidatus Segetimicrobiaceae</taxon>
        <taxon>Candidatus Segetimicrobium</taxon>
    </lineage>
</organism>
<evidence type="ECO:0000256" key="6">
    <source>
        <dbReference type="ARBA" id="ARBA00023125"/>
    </source>
</evidence>
<gene>
    <name evidence="9 12" type="primary">ruvB</name>
    <name evidence="12" type="ORF">E6H00_09410</name>
</gene>
<comment type="caution">
    <text evidence="12">The sequence shown here is derived from an EMBL/GenBank/DDBJ whole genome shotgun (WGS) entry which is preliminary data.</text>
</comment>
<keyword evidence="1 9" id="KW-0963">Cytoplasm</keyword>
<keyword evidence="7 9" id="KW-0233">DNA recombination</keyword>
<reference evidence="12 13" key="1">
    <citation type="journal article" date="2019" name="Nat. Microbiol.">
        <title>Mediterranean grassland soil C-N compound turnover is dependent on rainfall and depth, and is mediated by genomically divergent microorganisms.</title>
        <authorList>
            <person name="Diamond S."/>
            <person name="Andeer P.F."/>
            <person name="Li Z."/>
            <person name="Crits-Christoph A."/>
            <person name="Burstein D."/>
            <person name="Anantharaman K."/>
            <person name="Lane K.R."/>
            <person name="Thomas B.C."/>
            <person name="Pan C."/>
            <person name="Northen T.R."/>
            <person name="Banfield J.F."/>
        </authorList>
    </citation>
    <scope>NUCLEOTIDE SEQUENCE [LARGE SCALE GENOMIC DNA]</scope>
    <source>
        <strain evidence="12">NP_3</strain>
    </source>
</reference>
<dbReference type="SUPFAM" id="SSF52540">
    <property type="entry name" value="P-loop containing nucleoside triphosphate hydrolases"/>
    <property type="match status" value="1"/>
</dbReference>
<dbReference type="InterPro" id="IPR003593">
    <property type="entry name" value="AAA+_ATPase"/>
</dbReference>
<feature type="binding site" evidence="9">
    <location>
        <position position="79"/>
    </location>
    <ligand>
        <name>ATP</name>
        <dbReference type="ChEBI" id="CHEBI:30616"/>
    </ligand>
</feature>
<feature type="binding site" evidence="9">
    <location>
        <position position="79"/>
    </location>
    <ligand>
        <name>Mg(2+)</name>
        <dbReference type="ChEBI" id="CHEBI:18420"/>
    </ligand>
</feature>
<keyword evidence="3 9" id="KW-0227">DNA damage</keyword>
<comment type="subcellular location">
    <subcellularLocation>
        <location evidence="9">Cytoplasm</location>
    </subcellularLocation>
</comment>
<comment type="subunit">
    <text evidence="9">Homohexamer. Forms an RuvA(8)-RuvB(12)-Holliday junction (HJ) complex. HJ DNA is sandwiched between 2 RuvA tetramers; dsDNA enters through RuvA and exits via RuvB. An RuvB hexamer assembles on each DNA strand where it exits the tetramer. Each RuvB hexamer is contacted by two RuvA subunits (via domain III) on 2 adjacent RuvB subunits; this complex drives branch migration. In the full resolvosome a probable DNA-RuvA(4)-RuvB(12)-RuvC(2) complex forms which resolves the HJ.</text>
</comment>
<feature type="binding site" evidence="9">
    <location>
        <position position="323"/>
    </location>
    <ligand>
        <name>DNA</name>
        <dbReference type="ChEBI" id="CHEBI:16991"/>
    </ligand>
</feature>
<keyword evidence="2 9" id="KW-0547">Nucleotide-binding</keyword>
<dbReference type="InterPro" id="IPR004605">
    <property type="entry name" value="DNA_helicase_Holl-junc_RuvB"/>
</dbReference>
<name>A0A537K1C5_9BACT</name>
<feature type="binding site" evidence="9">
    <location>
        <position position="34"/>
    </location>
    <ligand>
        <name>ATP</name>
        <dbReference type="ChEBI" id="CHEBI:30616"/>
    </ligand>
</feature>
<evidence type="ECO:0000313" key="13">
    <source>
        <dbReference type="Proteomes" id="UP000318509"/>
    </source>
</evidence>
<evidence type="ECO:0000256" key="9">
    <source>
        <dbReference type="HAMAP-Rule" id="MF_00016"/>
    </source>
</evidence>
<dbReference type="Gene3D" id="3.40.50.300">
    <property type="entry name" value="P-loop containing nucleotide triphosphate hydrolases"/>
    <property type="match status" value="1"/>
</dbReference>
<proteinExistence type="inferred from homology"/>
<evidence type="ECO:0000256" key="5">
    <source>
        <dbReference type="ARBA" id="ARBA00022840"/>
    </source>
</evidence>
<dbReference type="GO" id="GO:0009378">
    <property type="term" value="F:four-way junction helicase activity"/>
    <property type="evidence" value="ECO:0007669"/>
    <property type="project" value="InterPro"/>
</dbReference>
<dbReference type="EC" id="3.6.4.-" evidence="9"/>
<feature type="binding site" evidence="9">
    <location>
        <position position="328"/>
    </location>
    <ligand>
        <name>DNA</name>
        <dbReference type="ChEBI" id="CHEBI:16991"/>
    </ligand>
</feature>
<evidence type="ECO:0000256" key="8">
    <source>
        <dbReference type="ARBA" id="ARBA00023204"/>
    </source>
</evidence>
<accession>A0A537K1C5</accession>
<dbReference type="GO" id="GO:0005524">
    <property type="term" value="F:ATP binding"/>
    <property type="evidence" value="ECO:0007669"/>
    <property type="project" value="UniProtKB-UniRule"/>
</dbReference>
<dbReference type="Pfam" id="PF05496">
    <property type="entry name" value="RuvB_N"/>
    <property type="match status" value="1"/>
</dbReference>
<feature type="region of interest" description="Disordered" evidence="10">
    <location>
        <begin position="1"/>
        <end position="28"/>
    </location>
</feature>
<dbReference type="NCBIfam" id="TIGR00635">
    <property type="entry name" value="ruvB"/>
    <property type="match status" value="1"/>
</dbReference>
<comment type="similarity">
    <text evidence="9">Belongs to the RuvB family.</text>
</comment>
<keyword evidence="5 9" id="KW-0067">ATP-binding</keyword>
<dbReference type="Proteomes" id="UP000318509">
    <property type="component" value="Unassembled WGS sequence"/>
</dbReference>
<comment type="catalytic activity">
    <reaction evidence="9">
        <text>ATP + H2O = ADP + phosphate + H(+)</text>
        <dbReference type="Rhea" id="RHEA:13065"/>
        <dbReference type="ChEBI" id="CHEBI:15377"/>
        <dbReference type="ChEBI" id="CHEBI:15378"/>
        <dbReference type="ChEBI" id="CHEBI:30616"/>
        <dbReference type="ChEBI" id="CHEBI:43474"/>
        <dbReference type="ChEBI" id="CHEBI:456216"/>
    </reaction>
</comment>
<feature type="binding site" evidence="9">
    <location>
        <begin position="141"/>
        <end position="143"/>
    </location>
    <ligand>
        <name>ATP</name>
        <dbReference type="ChEBI" id="CHEBI:30616"/>
    </ligand>
</feature>
<evidence type="ECO:0000256" key="4">
    <source>
        <dbReference type="ARBA" id="ARBA00022801"/>
    </source>
</evidence>
<dbReference type="Gene3D" id="1.10.8.60">
    <property type="match status" value="1"/>
</dbReference>
<dbReference type="GO" id="GO:0006310">
    <property type="term" value="P:DNA recombination"/>
    <property type="evidence" value="ECO:0007669"/>
    <property type="project" value="UniProtKB-UniRule"/>
</dbReference>
<dbReference type="EMBL" id="VBAK01000121">
    <property type="protein sequence ID" value="TMI89559.1"/>
    <property type="molecule type" value="Genomic_DNA"/>
</dbReference>
<evidence type="ECO:0000256" key="1">
    <source>
        <dbReference type="ARBA" id="ARBA00022490"/>
    </source>
</evidence>
<dbReference type="AlphaFoldDB" id="A0A537K1C5"/>
<dbReference type="InterPro" id="IPR041445">
    <property type="entry name" value="AAA_lid_4"/>
</dbReference>
<comment type="domain">
    <text evidence="9">Has 3 domains, the large (RuvB-L) and small ATPase (RuvB-S) domains and the C-terminal head (RuvB-H) domain. The head domain binds DNA, while the ATPase domains jointly bind ATP, ADP or are empty depending on the state of the subunit in the translocation cycle. During a single DNA translocation step the structure of each domain remains the same, but their relative positions change.</text>
</comment>
<feature type="binding site" evidence="9">
    <location>
        <position position="78"/>
    </location>
    <ligand>
        <name>ATP</name>
        <dbReference type="ChEBI" id="CHEBI:30616"/>
    </ligand>
</feature>
<feature type="region of interest" description="Small ATPAse domain (RuvB-S)" evidence="9">
    <location>
        <begin position="195"/>
        <end position="265"/>
    </location>
</feature>
<evidence type="ECO:0000256" key="10">
    <source>
        <dbReference type="SAM" id="MobiDB-lite"/>
    </source>
</evidence>
<dbReference type="InterPro" id="IPR008823">
    <property type="entry name" value="RuvB_wg_C"/>
</dbReference>
<feature type="binding site" evidence="9">
    <location>
        <position position="184"/>
    </location>
    <ligand>
        <name>ATP</name>
        <dbReference type="ChEBI" id="CHEBI:30616"/>
    </ligand>
</feature>
<keyword evidence="6 9" id="KW-0238">DNA-binding</keyword>
<dbReference type="InterPro" id="IPR008824">
    <property type="entry name" value="RuvB-like_N"/>
</dbReference>
<evidence type="ECO:0000256" key="3">
    <source>
        <dbReference type="ARBA" id="ARBA00022763"/>
    </source>
</evidence>
<dbReference type="GO" id="GO:0000400">
    <property type="term" value="F:four-way junction DNA binding"/>
    <property type="evidence" value="ECO:0007669"/>
    <property type="project" value="UniProtKB-UniRule"/>
</dbReference>
<feature type="domain" description="AAA+ ATPase" evidence="11">
    <location>
        <begin position="64"/>
        <end position="197"/>
    </location>
</feature>
<dbReference type="InterPro" id="IPR036390">
    <property type="entry name" value="WH_DNA-bd_sf"/>
</dbReference>
<feature type="region of interest" description="Head domain (RuvB-H)" evidence="9">
    <location>
        <begin position="268"/>
        <end position="355"/>
    </location>
</feature>
<comment type="function">
    <text evidence="9">The RuvA-RuvB-RuvC complex processes Holliday junction (HJ) DNA during genetic recombination and DNA repair, while the RuvA-RuvB complex plays an important role in the rescue of blocked DNA replication forks via replication fork reversal (RFR). RuvA specifically binds to HJ cruciform DNA, conferring on it an open structure. The RuvB hexamer acts as an ATP-dependent pump, pulling dsDNA into and through the RuvAB complex. RuvB forms 2 homohexamers on either side of HJ DNA bound by 1 or 2 RuvA tetramers; 4 subunits per hexamer contact DNA at a time. Coordinated motions by a converter formed by DNA-disengaged RuvB subunits stimulates ATP hydrolysis and nucleotide exchange. Immobilization of the converter enables RuvB to convert the ATP-contained energy into a lever motion, pulling 2 nucleotides of DNA out of the RuvA tetramer per ATP hydrolyzed, thus driving DNA branch migration. The RuvB motors rotate together with the DNA substrate, which together with the progressing nucleotide cycle form the mechanistic basis for DNA recombination by continuous HJ branch migration. Branch migration allows RuvC to scan DNA until it finds its consensus sequence, where it cleaves and resolves cruciform DNA.</text>
</comment>
<dbReference type="SMART" id="SM00382">
    <property type="entry name" value="AAA"/>
    <property type="match status" value="1"/>
</dbReference>
<feature type="binding site" evidence="9">
    <location>
        <position position="75"/>
    </location>
    <ligand>
        <name>ATP</name>
        <dbReference type="ChEBI" id="CHEBI:30616"/>
    </ligand>
</feature>
<protein>
    <recommendedName>
        <fullName evidence="9">Holliday junction branch migration complex subunit RuvB</fullName>
        <ecNumber evidence="9">3.6.4.-</ecNumber>
    </recommendedName>
</protein>
<dbReference type="GO" id="GO:0016887">
    <property type="term" value="F:ATP hydrolysis activity"/>
    <property type="evidence" value="ECO:0007669"/>
    <property type="project" value="RHEA"/>
</dbReference>
<keyword evidence="4 9" id="KW-0378">Hydrolase</keyword>
<dbReference type="PANTHER" id="PTHR42848:SF1">
    <property type="entry name" value="HOLLIDAY JUNCTION BRANCH MIGRATION COMPLEX SUBUNIT RUVB"/>
    <property type="match status" value="1"/>
</dbReference>